<dbReference type="GeneID" id="118348415"/>
<feature type="region of interest" description="Disordered" evidence="7">
    <location>
        <begin position="1"/>
        <end position="48"/>
    </location>
</feature>
<evidence type="ECO:0000256" key="7">
    <source>
        <dbReference type="SAM" id="MobiDB-lite"/>
    </source>
</evidence>
<organism evidence="9 10">
    <name type="scientific">Juglans regia</name>
    <name type="common">English walnut</name>
    <dbReference type="NCBI Taxonomy" id="51240"/>
    <lineage>
        <taxon>Eukaryota</taxon>
        <taxon>Viridiplantae</taxon>
        <taxon>Streptophyta</taxon>
        <taxon>Embryophyta</taxon>
        <taxon>Tracheophyta</taxon>
        <taxon>Spermatophyta</taxon>
        <taxon>Magnoliopsida</taxon>
        <taxon>eudicotyledons</taxon>
        <taxon>Gunneridae</taxon>
        <taxon>Pentapetalae</taxon>
        <taxon>rosids</taxon>
        <taxon>fabids</taxon>
        <taxon>Fagales</taxon>
        <taxon>Juglandaceae</taxon>
        <taxon>Juglans</taxon>
    </lineage>
</organism>
<keyword evidence="2 6" id="KW-0479">Metal-binding</keyword>
<dbReference type="Proteomes" id="UP000235220">
    <property type="component" value="Chromosome 5"/>
</dbReference>
<sequence>MDGPLSSTGEDMGSFENPASNAETEADDIIQQESDNDRVEEEPKPGMKFATDHELMAYYMRYAKQQGFGVITQRTKREANGRVKYLTIGCARGGKYHPSHSNISRSRPTIKTDCKARINAHLVEGSWVVTTVEIGHNHSTVSPQKSRFFRSPKCLDEYSQRMLDLNDKAGIRMNKNFGALVVDAGGFKNLQFQEKDCRNFIDKARQLRLGKGGGEALTEYFKRMRLQNDGFVYVIDVDEELRLRNVFWAEARSRAAYEYFGDEITFDTTYLTNRYGMPFAPFVGVNHHGQSILLGAGLISSEDTSTFVWLFRAWLECMDGRTPKAIITDQDRAMKSAIAVVFPHTRHRYCLWHIMRKRPEKLGSHAAFNAGLKTAIQNALYDSQTCGEFEEKWGQFIKKYDLGENAWLQGLYNERSFWVPVYLKEVFWAGMSTTQRSESMTAFFDGFVHSSTTLKEFVDQFDNALRKKVELETTANFNSSNQTIPCSSAFRIEKQFQSVYTNAKFKEVQREVWGMILCNCILISKEGCISTYDVLDEITTDDDHVKSIKYTVYFNNEEVDVKCTCALFEMRGIVCRHALNVCQMNKIHALPEKYVLDRWRKDLKRRYTMVKSSYDDLRQNADSGRYELVVKRCSKLATRVSSSDAHVTAFMLHLDEFENKFKGLTQESGSTKVAETVQTDKGKKILSPHVVRGKGRPPTKRKVPPVEKAVTRRKNKQIRRKIFDDTSEQCEVSEAPERGQIQSAGKDDFVVLTQCSTVAQPTPPDNE</sequence>
<reference evidence="10" key="1">
    <citation type="submission" date="2025-08" db="UniProtKB">
        <authorList>
            <consortium name="RefSeq"/>
        </authorList>
    </citation>
    <scope>IDENTIFICATION</scope>
    <source>
        <tissue evidence="10">Leaves</tissue>
    </source>
</reference>
<dbReference type="GO" id="GO:0006355">
    <property type="term" value="P:regulation of DNA-templated transcription"/>
    <property type="evidence" value="ECO:0007669"/>
    <property type="project" value="UniProtKB-UniRule"/>
</dbReference>
<dbReference type="Pfam" id="PF10551">
    <property type="entry name" value="MULE"/>
    <property type="match status" value="1"/>
</dbReference>
<dbReference type="InterPro" id="IPR007527">
    <property type="entry name" value="Znf_SWIM"/>
</dbReference>
<evidence type="ECO:0000256" key="5">
    <source>
        <dbReference type="PROSITE-ProRule" id="PRU00325"/>
    </source>
</evidence>
<dbReference type="PANTHER" id="PTHR31669:SF297">
    <property type="entry name" value="PROTEIN FAR1-RELATED SEQUENCE"/>
    <property type="match status" value="1"/>
</dbReference>
<dbReference type="PANTHER" id="PTHR31669">
    <property type="entry name" value="PROTEIN FAR1-RELATED SEQUENCE 10-RELATED"/>
    <property type="match status" value="1"/>
</dbReference>
<dbReference type="GO" id="GO:0008270">
    <property type="term" value="F:zinc ion binding"/>
    <property type="evidence" value="ECO:0007669"/>
    <property type="project" value="UniProtKB-UniRule"/>
</dbReference>
<evidence type="ECO:0000256" key="3">
    <source>
        <dbReference type="ARBA" id="ARBA00022771"/>
    </source>
</evidence>
<evidence type="ECO:0000256" key="6">
    <source>
        <dbReference type="RuleBase" id="RU367018"/>
    </source>
</evidence>
<dbReference type="GO" id="GO:0005634">
    <property type="term" value="C:nucleus"/>
    <property type="evidence" value="ECO:0007669"/>
    <property type="project" value="UniProtKB-SubCell"/>
</dbReference>
<name>A0A6P9ECH5_JUGRE</name>
<comment type="function">
    <text evidence="6">Putative transcription activator involved in regulating light control of development.</text>
</comment>
<evidence type="ECO:0000313" key="10">
    <source>
        <dbReference type="RefSeq" id="XP_035545920.1"/>
    </source>
</evidence>
<protein>
    <recommendedName>
        <fullName evidence="6">Protein FAR1-RELATED SEQUENCE</fullName>
    </recommendedName>
</protein>
<gene>
    <name evidence="10" type="primary">LOC118348415</name>
</gene>
<dbReference type="OrthoDB" id="1746270at2759"/>
<evidence type="ECO:0000313" key="9">
    <source>
        <dbReference type="Proteomes" id="UP000235220"/>
    </source>
</evidence>
<feature type="compositionally biased region" description="Basic and acidic residues" evidence="7">
    <location>
        <begin position="35"/>
        <end position="48"/>
    </location>
</feature>
<keyword evidence="3 5" id="KW-0863">Zinc-finger</keyword>
<evidence type="ECO:0000256" key="1">
    <source>
        <dbReference type="ARBA" id="ARBA00005889"/>
    </source>
</evidence>
<dbReference type="InterPro" id="IPR004330">
    <property type="entry name" value="FAR1_DNA_bnd_dom"/>
</dbReference>
<proteinExistence type="inferred from homology"/>
<dbReference type="InParanoid" id="A0A6P9ECH5"/>
<evidence type="ECO:0000256" key="4">
    <source>
        <dbReference type="ARBA" id="ARBA00022833"/>
    </source>
</evidence>
<dbReference type="InterPro" id="IPR031052">
    <property type="entry name" value="FHY3/FAR1"/>
</dbReference>
<comment type="subcellular location">
    <subcellularLocation>
        <location evidence="6">Nucleus</location>
    </subcellularLocation>
</comment>
<dbReference type="Pfam" id="PF04434">
    <property type="entry name" value="SWIM"/>
    <property type="match status" value="1"/>
</dbReference>
<dbReference type="InterPro" id="IPR018289">
    <property type="entry name" value="MULE_transposase_dom"/>
</dbReference>
<dbReference type="RefSeq" id="XP_035545920.1">
    <property type="nucleotide sequence ID" value="XM_035690027.1"/>
</dbReference>
<comment type="similarity">
    <text evidence="1 6">Belongs to the FHY3/FAR1 family.</text>
</comment>
<feature type="region of interest" description="Disordered" evidence="7">
    <location>
        <begin position="727"/>
        <end position="746"/>
    </location>
</feature>
<keyword evidence="9" id="KW-1185">Reference proteome</keyword>
<dbReference type="PROSITE" id="PS50966">
    <property type="entry name" value="ZF_SWIM"/>
    <property type="match status" value="1"/>
</dbReference>
<evidence type="ECO:0000256" key="2">
    <source>
        <dbReference type="ARBA" id="ARBA00022723"/>
    </source>
</evidence>
<keyword evidence="4 6" id="KW-0862">Zinc</keyword>
<feature type="domain" description="SWIM-type" evidence="8">
    <location>
        <begin position="550"/>
        <end position="586"/>
    </location>
</feature>
<dbReference type="Pfam" id="PF03101">
    <property type="entry name" value="FAR1"/>
    <property type="match status" value="1"/>
</dbReference>
<dbReference type="KEGG" id="jre:118348415"/>
<keyword evidence="6" id="KW-0539">Nucleus</keyword>
<dbReference type="InterPro" id="IPR006564">
    <property type="entry name" value="Znf_PMZ"/>
</dbReference>
<dbReference type="AlphaFoldDB" id="A0A6P9ECH5"/>
<accession>A0A6P9ECH5</accession>
<evidence type="ECO:0000259" key="8">
    <source>
        <dbReference type="PROSITE" id="PS50966"/>
    </source>
</evidence>
<dbReference type="SMART" id="SM00575">
    <property type="entry name" value="ZnF_PMZ"/>
    <property type="match status" value="1"/>
</dbReference>